<feature type="domain" description="Ribosome maturation factor RimM PRC barrel" evidence="7">
    <location>
        <begin position="138"/>
        <end position="225"/>
    </location>
</feature>
<dbReference type="GO" id="GO:0005737">
    <property type="term" value="C:cytoplasm"/>
    <property type="evidence" value="ECO:0007669"/>
    <property type="project" value="UniProtKB-SubCell"/>
</dbReference>
<dbReference type="InterPro" id="IPR002676">
    <property type="entry name" value="RimM_N"/>
</dbReference>
<dbReference type="GO" id="GO:0006364">
    <property type="term" value="P:rRNA processing"/>
    <property type="evidence" value="ECO:0007669"/>
    <property type="project" value="UniProtKB-UniRule"/>
</dbReference>
<keyword evidence="1 5" id="KW-0963">Cytoplasm</keyword>
<dbReference type="NCBIfam" id="TIGR02273">
    <property type="entry name" value="16S_RimM"/>
    <property type="match status" value="1"/>
</dbReference>
<evidence type="ECO:0000256" key="3">
    <source>
        <dbReference type="ARBA" id="ARBA00022552"/>
    </source>
</evidence>
<dbReference type="PANTHER" id="PTHR33692:SF1">
    <property type="entry name" value="RIBOSOME MATURATION FACTOR RIMM"/>
    <property type="match status" value="1"/>
</dbReference>
<keyword evidence="4 5" id="KW-0143">Chaperone</keyword>
<name>K9TGR3_9CYAN</name>
<comment type="similarity">
    <text evidence="5">Belongs to the RimM family.</text>
</comment>
<keyword evidence="9" id="KW-1185">Reference proteome</keyword>
<evidence type="ECO:0000313" key="9">
    <source>
        <dbReference type="Proteomes" id="UP000010367"/>
    </source>
</evidence>
<evidence type="ECO:0000256" key="4">
    <source>
        <dbReference type="ARBA" id="ARBA00023186"/>
    </source>
</evidence>
<dbReference type="InterPro" id="IPR011033">
    <property type="entry name" value="PRC_barrel-like_sf"/>
</dbReference>
<keyword evidence="3 5" id="KW-0698">rRNA processing</keyword>
<comment type="subcellular location">
    <subcellularLocation>
        <location evidence="5">Cytoplasm</location>
    </subcellularLocation>
</comment>
<evidence type="ECO:0000256" key="5">
    <source>
        <dbReference type="HAMAP-Rule" id="MF_00014"/>
    </source>
</evidence>
<dbReference type="Gene3D" id="2.40.30.60">
    <property type="entry name" value="RimM"/>
    <property type="match status" value="1"/>
</dbReference>
<dbReference type="KEGG" id="oac:Oscil6304_2445"/>
<organism evidence="8 9">
    <name type="scientific">Oscillatoria acuminata PCC 6304</name>
    <dbReference type="NCBI Taxonomy" id="56110"/>
    <lineage>
        <taxon>Bacteria</taxon>
        <taxon>Bacillati</taxon>
        <taxon>Cyanobacteriota</taxon>
        <taxon>Cyanophyceae</taxon>
        <taxon>Oscillatoriophycideae</taxon>
        <taxon>Oscillatoriales</taxon>
        <taxon>Oscillatoriaceae</taxon>
        <taxon>Oscillatoria</taxon>
    </lineage>
</organism>
<dbReference type="Pfam" id="PF24986">
    <property type="entry name" value="PRC_RimM"/>
    <property type="match status" value="1"/>
</dbReference>
<reference evidence="8 9" key="1">
    <citation type="submission" date="2012-06" db="EMBL/GenBank/DDBJ databases">
        <title>Finished chromosome of genome of Oscillatoria acuminata PCC 6304.</title>
        <authorList>
            <consortium name="US DOE Joint Genome Institute"/>
            <person name="Gugger M."/>
            <person name="Coursin T."/>
            <person name="Rippka R."/>
            <person name="Tandeau De Marsac N."/>
            <person name="Huntemann M."/>
            <person name="Wei C.-L."/>
            <person name="Han J."/>
            <person name="Detter J.C."/>
            <person name="Han C."/>
            <person name="Tapia R."/>
            <person name="Davenport K."/>
            <person name="Daligault H."/>
            <person name="Erkkila T."/>
            <person name="Gu W."/>
            <person name="Munk A.C.C."/>
            <person name="Teshima H."/>
            <person name="Xu Y."/>
            <person name="Chain P."/>
            <person name="Chen A."/>
            <person name="Krypides N."/>
            <person name="Mavromatis K."/>
            <person name="Markowitz V."/>
            <person name="Szeto E."/>
            <person name="Ivanova N."/>
            <person name="Mikhailova N."/>
            <person name="Ovchinnikova G."/>
            <person name="Pagani I."/>
            <person name="Pati A."/>
            <person name="Goodwin L."/>
            <person name="Peters L."/>
            <person name="Pitluck S."/>
            <person name="Woyke T."/>
            <person name="Kerfeld C."/>
        </authorList>
    </citation>
    <scope>NUCLEOTIDE SEQUENCE [LARGE SCALE GENOMIC DNA]</scope>
    <source>
        <strain evidence="8 9">PCC 6304</strain>
    </source>
</reference>
<dbReference type="InterPro" id="IPR036976">
    <property type="entry name" value="RimM_N_sf"/>
</dbReference>
<evidence type="ECO:0000259" key="6">
    <source>
        <dbReference type="Pfam" id="PF01782"/>
    </source>
</evidence>
<dbReference type="Pfam" id="PF01782">
    <property type="entry name" value="RimM"/>
    <property type="match status" value="1"/>
</dbReference>
<dbReference type="AlphaFoldDB" id="K9TGR3"/>
<protein>
    <recommendedName>
        <fullName evidence="5">Ribosome maturation factor RimM</fullName>
    </recommendedName>
</protein>
<keyword evidence="2 5" id="KW-0690">Ribosome biogenesis</keyword>
<dbReference type="InterPro" id="IPR056792">
    <property type="entry name" value="PRC_RimM"/>
</dbReference>
<dbReference type="SUPFAM" id="SSF50346">
    <property type="entry name" value="PRC-barrel domain"/>
    <property type="match status" value="1"/>
</dbReference>
<dbReference type="STRING" id="56110.Oscil6304_2445"/>
<dbReference type="InParanoid" id="K9TGR3"/>
<accession>K9TGR3</accession>
<dbReference type="Proteomes" id="UP000010367">
    <property type="component" value="Chromosome"/>
</dbReference>
<evidence type="ECO:0000256" key="2">
    <source>
        <dbReference type="ARBA" id="ARBA00022517"/>
    </source>
</evidence>
<comment type="function">
    <text evidence="5">An accessory protein needed during the final step in the assembly of 30S ribosomal subunit, possibly for assembly of the head region. Essential for efficient processing of 16S rRNA. May be needed both before and after RbfA during the maturation of 16S rRNA. It has affinity for free ribosomal 30S subunits but not for 70S ribosomes.</text>
</comment>
<gene>
    <name evidence="5" type="primary">rimM</name>
    <name evidence="8" type="ORF">Oscil6304_2445</name>
</gene>
<feature type="domain" description="RimM N-terminal" evidence="6">
    <location>
        <begin position="41"/>
        <end position="124"/>
    </location>
</feature>
<dbReference type="GO" id="GO:0043022">
    <property type="term" value="F:ribosome binding"/>
    <property type="evidence" value="ECO:0007669"/>
    <property type="project" value="InterPro"/>
</dbReference>
<dbReference type="EMBL" id="CP003607">
    <property type="protein sequence ID" value="AFY82067.1"/>
    <property type="molecule type" value="Genomic_DNA"/>
</dbReference>
<dbReference type="FunCoup" id="K9TGR3">
    <property type="interactions" value="348"/>
</dbReference>
<comment type="domain">
    <text evidence="5">The PRC barrel domain binds ribosomal protein uS19.</text>
</comment>
<dbReference type="Gene3D" id="2.30.30.240">
    <property type="entry name" value="PRC-barrel domain"/>
    <property type="match status" value="1"/>
</dbReference>
<dbReference type="GO" id="GO:0042274">
    <property type="term" value="P:ribosomal small subunit biogenesis"/>
    <property type="evidence" value="ECO:0007669"/>
    <property type="project" value="UniProtKB-UniRule"/>
</dbReference>
<evidence type="ECO:0000256" key="1">
    <source>
        <dbReference type="ARBA" id="ARBA00022490"/>
    </source>
</evidence>
<evidence type="ECO:0000259" key="7">
    <source>
        <dbReference type="Pfam" id="PF24986"/>
    </source>
</evidence>
<dbReference type="PANTHER" id="PTHR33692">
    <property type="entry name" value="RIBOSOME MATURATION FACTOR RIMM"/>
    <property type="match status" value="1"/>
</dbReference>
<dbReference type="HAMAP" id="MF_00014">
    <property type="entry name" value="Ribosome_mat_RimM"/>
    <property type="match status" value="1"/>
</dbReference>
<comment type="subunit">
    <text evidence="5">Binds ribosomal protein uS19.</text>
</comment>
<dbReference type="HOGENOM" id="CLU_077636_3_0_3"/>
<dbReference type="GO" id="GO:0005840">
    <property type="term" value="C:ribosome"/>
    <property type="evidence" value="ECO:0007669"/>
    <property type="project" value="InterPro"/>
</dbReference>
<sequence>MMAIARYRRRDSLSSPLFVRITMKQQPSTPKTRPSDEWIEIGKIIGVQGLNGEVRVYPSTDFPERFEEPGQRWLKYPNQSTPQSVELVQGRLIENKGIFIVQLAGVSDRNQAEALRGCVFLIPEGDRPHLEEDEYYIQDLIGLVAIDQRTGEEIGTVVEILTAGHDILAIKPPVAPLEIPDISETSDPPPKRKSQPNILIPFVKEIVPIVDMANRRMEINPPPGLLEVNN</sequence>
<proteinExistence type="inferred from homology"/>
<dbReference type="PATRIC" id="fig|56110.3.peg.2914"/>
<evidence type="ECO:0000313" key="8">
    <source>
        <dbReference type="EMBL" id="AFY82067.1"/>
    </source>
</evidence>
<dbReference type="InterPro" id="IPR011961">
    <property type="entry name" value="RimM"/>
</dbReference>
<dbReference type="InterPro" id="IPR009000">
    <property type="entry name" value="Transl_B-barrel_sf"/>
</dbReference>
<dbReference type="SUPFAM" id="SSF50447">
    <property type="entry name" value="Translation proteins"/>
    <property type="match status" value="1"/>
</dbReference>
<dbReference type="eggNOG" id="COG0806">
    <property type="taxonomic scope" value="Bacteria"/>
</dbReference>